<evidence type="ECO:0000256" key="1">
    <source>
        <dbReference type="SAM" id="MobiDB-lite"/>
    </source>
</evidence>
<evidence type="ECO:0000313" key="3">
    <source>
        <dbReference type="Proteomes" id="UP001344906"/>
    </source>
</evidence>
<feature type="region of interest" description="Disordered" evidence="1">
    <location>
        <begin position="1"/>
        <end position="34"/>
    </location>
</feature>
<gene>
    <name evidence="2" type="ORF">KDH_64920</name>
</gene>
<sequence>MHQGLAPLVHAHAPQKENKVGHAPSDAPGAPPRFSCKKNEYNVGSALAADFPPHTEMHAHGFGPRGRFYGVRRPFSVREMNMVAICWGV</sequence>
<dbReference type="Proteomes" id="UP001344906">
    <property type="component" value="Unassembled WGS sequence"/>
</dbReference>
<dbReference type="EMBL" id="BSRI01000002">
    <property type="protein sequence ID" value="GLV59666.1"/>
    <property type="molecule type" value="Genomic_DNA"/>
</dbReference>
<evidence type="ECO:0000313" key="2">
    <source>
        <dbReference type="EMBL" id="GLV59666.1"/>
    </source>
</evidence>
<accession>A0ABQ6G1C8</accession>
<proteinExistence type="predicted"/>
<protein>
    <submittedName>
        <fullName evidence="2">Uncharacterized protein</fullName>
    </submittedName>
</protein>
<reference evidence="2 3" key="1">
    <citation type="submission" date="2023-02" db="EMBL/GenBank/DDBJ databases">
        <title>Dictyobacter halimunensis sp. nov., a new member of the class Ktedonobacteria from forest soil in a geothermal area.</title>
        <authorList>
            <person name="Rachmania M.K."/>
            <person name="Ningsih F."/>
            <person name="Sakai Y."/>
            <person name="Yabe S."/>
            <person name="Yokota A."/>
            <person name="Sjamsuridzal W."/>
        </authorList>
    </citation>
    <scope>NUCLEOTIDE SEQUENCE [LARGE SCALE GENOMIC DNA]</scope>
    <source>
        <strain evidence="2 3">S3.2.2.5</strain>
    </source>
</reference>
<keyword evidence="3" id="KW-1185">Reference proteome</keyword>
<organism evidence="2 3">
    <name type="scientific">Dictyobacter halimunensis</name>
    <dbReference type="NCBI Taxonomy" id="3026934"/>
    <lineage>
        <taxon>Bacteria</taxon>
        <taxon>Bacillati</taxon>
        <taxon>Chloroflexota</taxon>
        <taxon>Ktedonobacteria</taxon>
        <taxon>Ktedonobacterales</taxon>
        <taxon>Dictyobacteraceae</taxon>
        <taxon>Dictyobacter</taxon>
    </lineage>
</organism>
<comment type="caution">
    <text evidence="2">The sequence shown here is derived from an EMBL/GenBank/DDBJ whole genome shotgun (WGS) entry which is preliminary data.</text>
</comment>
<name>A0ABQ6G1C8_9CHLR</name>